<comment type="similarity">
    <text evidence="2 13">Belongs to the amiloride-sensitive sodium channel (TC 1.A.6) family.</text>
</comment>
<organism evidence="14 15">
    <name type="scientific">Mesorhabditis spiculigera</name>
    <dbReference type="NCBI Taxonomy" id="96644"/>
    <lineage>
        <taxon>Eukaryota</taxon>
        <taxon>Metazoa</taxon>
        <taxon>Ecdysozoa</taxon>
        <taxon>Nematoda</taxon>
        <taxon>Chromadorea</taxon>
        <taxon>Rhabditida</taxon>
        <taxon>Rhabditina</taxon>
        <taxon>Rhabditomorpha</taxon>
        <taxon>Rhabditoidea</taxon>
        <taxon>Rhabditidae</taxon>
        <taxon>Mesorhabditinae</taxon>
        <taxon>Mesorhabditis</taxon>
    </lineage>
</organism>
<dbReference type="AlphaFoldDB" id="A0AA36CJW5"/>
<proteinExistence type="inferred from homology"/>
<keyword evidence="3 13" id="KW-0813">Transport</keyword>
<dbReference type="PANTHER" id="PTHR11690:SF296">
    <property type="entry name" value="DEGENERIN-LIKE PROTEIN DEL-10"/>
    <property type="match status" value="1"/>
</dbReference>
<protein>
    <submittedName>
        <fullName evidence="14">Uncharacterized protein</fullName>
    </submittedName>
</protein>
<evidence type="ECO:0000313" key="14">
    <source>
        <dbReference type="EMBL" id="CAJ0569626.1"/>
    </source>
</evidence>
<keyword evidence="7" id="KW-0915">Sodium</keyword>
<evidence type="ECO:0000256" key="1">
    <source>
        <dbReference type="ARBA" id="ARBA00004141"/>
    </source>
</evidence>
<gene>
    <name evidence="14" type="ORF">MSPICULIGERA_LOCUS8098</name>
</gene>
<keyword evidence="10" id="KW-0325">Glycoprotein</keyword>
<evidence type="ECO:0000256" key="10">
    <source>
        <dbReference type="ARBA" id="ARBA00023180"/>
    </source>
</evidence>
<keyword evidence="6" id="KW-1133">Transmembrane helix</keyword>
<comment type="caution">
    <text evidence="14">The sequence shown here is derived from an EMBL/GenBank/DDBJ whole genome shotgun (WGS) entry which is preliminary data.</text>
</comment>
<dbReference type="Proteomes" id="UP001177023">
    <property type="component" value="Unassembled WGS sequence"/>
</dbReference>
<evidence type="ECO:0000256" key="12">
    <source>
        <dbReference type="ARBA" id="ARBA00023303"/>
    </source>
</evidence>
<evidence type="ECO:0000256" key="6">
    <source>
        <dbReference type="ARBA" id="ARBA00022989"/>
    </source>
</evidence>
<name>A0AA36CJW5_9BILA</name>
<keyword evidence="15" id="KW-1185">Reference proteome</keyword>
<evidence type="ECO:0000256" key="13">
    <source>
        <dbReference type="RuleBase" id="RU000679"/>
    </source>
</evidence>
<dbReference type="InterPro" id="IPR001873">
    <property type="entry name" value="ENaC"/>
</dbReference>
<evidence type="ECO:0000256" key="2">
    <source>
        <dbReference type="ARBA" id="ARBA00007193"/>
    </source>
</evidence>
<sequence>MWKQIWTINGLCWAFNNDRDAPLVIEQPGPSHGLKLVLNAESYDRPLTCGAAGNTQAENGFKVLIYNQTDLPVSTATGVSCIEQNCQARAVASKPKNRWLRTCAGRIYHEAFETRCNCTFRHLYTGLDIIPEGDICDVEMYFGCVRYIQEGIAALTENRTKHECLPTCEQLEFVAQQDLSELPKHVLPHDKVYWHDLIQTQRQEVIGRDENGDRLYRETFVDCEKSDQLTPEQVAGLKARMEDIMEKRSRYEDLDRREFQELINAYMYTKGVMRDEGLPVDPLERNFSKTVIDAAAYWTEKFAPCRDWLQAGLIDEFSNGTKLAQLLNTNVGDVVKWKRLERLDTFNNALRDYQAFGQTKYLFADAFLFLNIDYIFQHDFPKMWHQPIDDL</sequence>
<evidence type="ECO:0000256" key="4">
    <source>
        <dbReference type="ARBA" id="ARBA00022461"/>
    </source>
</evidence>
<keyword evidence="11 13" id="KW-0739">Sodium transport</keyword>
<evidence type="ECO:0000313" key="15">
    <source>
        <dbReference type="Proteomes" id="UP001177023"/>
    </source>
</evidence>
<evidence type="ECO:0000256" key="7">
    <source>
        <dbReference type="ARBA" id="ARBA00023053"/>
    </source>
</evidence>
<reference evidence="14" key="1">
    <citation type="submission" date="2023-06" db="EMBL/GenBank/DDBJ databases">
        <authorList>
            <person name="Delattre M."/>
        </authorList>
    </citation>
    <scope>NUCLEOTIDE SEQUENCE</scope>
    <source>
        <strain evidence="14">AF72</strain>
    </source>
</reference>
<dbReference type="PANTHER" id="PTHR11690">
    <property type="entry name" value="AMILORIDE-SENSITIVE SODIUM CHANNEL-RELATED"/>
    <property type="match status" value="1"/>
</dbReference>
<comment type="subcellular location">
    <subcellularLocation>
        <location evidence="1">Membrane</location>
        <topology evidence="1">Multi-pass membrane protein</topology>
    </subcellularLocation>
</comment>
<evidence type="ECO:0000256" key="8">
    <source>
        <dbReference type="ARBA" id="ARBA00023065"/>
    </source>
</evidence>
<dbReference type="GO" id="GO:0015280">
    <property type="term" value="F:ligand-gated sodium channel activity"/>
    <property type="evidence" value="ECO:0007669"/>
    <property type="project" value="TreeGrafter"/>
</dbReference>
<keyword evidence="9" id="KW-0472">Membrane</keyword>
<dbReference type="Pfam" id="PF00858">
    <property type="entry name" value="ASC"/>
    <property type="match status" value="1"/>
</dbReference>
<evidence type="ECO:0000256" key="11">
    <source>
        <dbReference type="ARBA" id="ARBA00023201"/>
    </source>
</evidence>
<evidence type="ECO:0000256" key="5">
    <source>
        <dbReference type="ARBA" id="ARBA00022692"/>
    </source>
</evidence>
<feature type="non-terminal residue" evidence="14">
    <location>
        <position position="1"/>
    </location>
</feature>
<evidence type="ECO:0000256" key="3">
    <source>
        <dbReference type="ARBA" id="ARBA00022448"/>
    </source>
</evidence>
<keyword evidence="4 13" id="KW-0894">Sodium channel</keyword>
<keyword evidence="12 13" id="KW-0407">Ion channel</keyword>
<accession>A0AA36CJW5</accession>
<dbReference type="EMBL" id="CATQJA010002087">
    <property type="protein sequence ID" value="CAJ0569626.1"/>
    <property type="molecule type" value="Genomic_DNA"/>
</dbReference>
<keyword evidence="8 13" id="KW-0406">Ion transport</keyword>
<dbReference type="GO" id="GO:0005886">
    <property type="term" value="C:plasma membrane"/>
    <property type="evidence" value="ECO:0007669"/>
    <property type="project" value="TreeGrafter"/>
</dbReference>
<dbReference type="Gene3D" id="2.60.470.10">
    <property type="entry name" value="Acid-sensing ion channels like domains"/>
    <property type="match status" value="1"/>
</dbReference>
<evidence type="ECO:0000256" key="9">
    <source>
        <dbReference type="ARBA" id="ARBA00023136"/>
    </source>
</evidence>
<keyword evidence="5 13" id="KW-0812">Transmembrane</keyword>